<accession>A0A0G0PRR7</accession>
<keyword evidence="2" id="KW-0812">Transmembrane</keyword>
<protein>
    <submittedName>
        <fullName evidence="3">Uncharacterized protein</fullName>
    </submittedName>
</protein>
<keyword evidence="2" id="KW-1133">Transmembrane helix</keyword>
<evidence type="ECO:0000313" key="3">
    <source>
        <dbReference type="EMBL" id="KKR27796.1"/>
    </source>
</evidence>
<feature type="region of interest" description="Disordered" evidence="1">
    <location>
        <begin position="33"/>
        <end position="56"/>
    </location>
</feature>
<reference evidence="3 4" key="1">
    <citation type="journal article" date="2015" name="Nature">
        <title>rRNA introns, odd ribosomes, and small enigmatic genomes across a large radiation of phyla.</title>
        <authorList>
            <person name="Brown C.T."/>
            <person name="Hug L.A."/>
            <person name="Thomas B.C."/>
            <person name="Sharon I."/>
            <person name="Castelle C.J."/>
            <person name="Singh A."/>
            <person name="Wilkins M.J."/>
            <person name="Williams K.H."/>
            <person name="Banfield J.F."/>
        </authorList>
    </citation>
    <scope>NUCLEOTIDE SEQUENCE [LARGE SCALE GENOMIC DNA]</scope>
</reference>
<feature type="compositionally biased region" description="Low complexity" evidence="1">
    <location>
        <begin position="41"/>
        <end position="50"/>
    </location>
</feature>
<name>A0A0G0PRR7_9BACT</name>
<feature type="transmembrane region" description="Helical" evidence="2">
    <location>
        <begin position="6"/>
        <end position="26"/>
    </location>
</feature>
<comment type="caution">
    <text evidence="3">The sequence shown here is derived from an EMBL/GenBank/DDBJ whole genome shotgun (WGS) entry which is preliminary data.</text>
</comment>
<gene>
    <name evidence="3" type="ORF">UT61_C0066G0011</name>
</gene>
<dbReference type="EMBL" id="LBXL01000066">
    <property type="protein sequence ID" value="KKR27796.1"/>
    <property type="molecule type" value="Genomic_DNA"/>
</dbReference>
<dbReference type="AlphaFoldDB" id="A0A0G0PRR7"/>
<keyword evidence="2" id="KW-0472">Membrane</keyword>
<dbReference type="Proteomes" id="UP000034793">
    <property type="component" value="Unassembled WGS sequence"/>
</dbReference>
<proteinExistence type="predicted"/>
<evidence type="ECO:0000256" key="1">
    <source>
        <dbReference type="SAM" id="MobiDB-lite"/>
    </source>
</evidence>
<sequence length="178" mass="19250">MKAKYYILGFLTALVILMIAITGYLAGKNTTNENHSGDSLPTSQPTTYVPSPTPTPKILTTDDVRESIIAALESKNYLGLKYIVAPTVSMRIEAAECCGILSADELISKLDYLAEATGPWDFDDTSNIVINLKSAYPANYGNAIIGVSRDNYLAAFQLDSDNKISSVSLASDYKILLP</sequence>
<organism evidence="3 4">
    <name type="scientific">Candidatus Woesebacteria bacterium GW2011_GWA1_39_8</name>
    <dbReference type="NCBI Taxonomy" id="1618552"/>
    <lineage>
        <taxon>Bacteria</taxon>
        <taxon>Candidatus Woeseibacteriota</taxon>
    </lineage>
</organism>
<evidence type="ECO:0000313" key="4">
    <source>
        <dbReference type="Proteomes" id="UP000034793"/>
    </source>
</evidence>
<evidence type="ECO:0000256" key="2">
    <source>
        <dbReference type="SAM" id="Phobius"/>
    </source>
</evidence>